<comment type="similarity">
    <text evidence="5">Belongs to the methyl-accepting chemotaxis (MCP) protein family.</text>
</comment>
<dbReference type="PROSITE" id="PS50885">
    <property type="entry name" value="HAMP"/>
    <property type="match status" value="1"/>
</dbReference>
<evidence type="ECO:0000313" key="11">
    <source>
        <dbReference type="Proteomes" id="UP001185028"/>
    </source>
</evidence>
<reference evidence="10 11" key="1">
    <citation type="submission" date="2023-07" db="EMBL/GenBank/DDBJ databases">
        <title>Genomic Encyclopedia of Type Strains, Phase IV (KMG-IV): sequencing the most valuable type-strain genomes for metagenomic binning, comparative biology and taxonomic classification.</title>
        <authorList>
            <person name="Goeker M."/>
        </authorList>
    </citation>
    <scope>NUCLEOTIDE SEQUENCE [LARGE SCALE GENOMIC DNA]</scope>
    <source>
        <strain evidence="10 11">DSM 22170</strain>
    </source>
</reference>
<evidence type="ECO:0000256" key="2">
    <source>
        <dbReference type="ARBA" id="ARBA00022475"/>
    </source>
</evidence>
<feature type="domain" description="HAMP" evidence="9">
    <location>
        <begin position="217"/>
        <end position="275"/>
    </location>
</feature>
<dbReference type="Pfam" id="PF00015">
    <property type="entry name" value="MCPsignal"/>
    <property type="match status" value="1"/>
</dbReference>
<dbReference type="InterPro" id="IPR004089">
    <property type="entry name" value="MCPsignal_dom"/>
</dbReference>
<sequence length="584" mass="63408">MVRFFKNHLVIRIVAIVTLVMMLIAAGSLLLQLANMKLTAQEAISSYNVQIAENYVKQLDAASYIRFSQNPQENASFFAIRDELDQFRQRIGAMYVYFVKIDSKGTPLMMVDGMKDPAKASAINEVTDIPADAVQRLQAGHSASSSIINNEEYGRYISSYAPILDSNGKLLGVIGIDTSVAVIDQIEANVLKSSWILYILLFVFTLLGIAIVMWFIIRGLRPLGTLKSSVLKMADGQLAEAHRLLSTRHVRNDDEIGSTYKAMLHMSGNLNDMVRGMVSGVSTTTSILTESAVQFRQDADGMQQMNSTVHSAMEKIREGAHTQKQGVMDSSNAMEEIARGITNISESSSAVSDAATDALHTAQTGQQSMSHVRDQMDHISQAAAQVSTMVGTLNNYSQEIGSALHSVKEFAAQTKLLALNASIEAAHAGEHGKGFAVVADEVRKLAEASNESVQMISTLLLGIQQEAVQIGTQMNQTAGEIKQGVTMTADAERAFTSVVEAFMTVTDRIQEISAAAEQITAGTEEAAASVQTISRISSEVSDYSDEIYHLVQEQASMFHKITDMSSELNAQTGAMNEAVQRVQV</sequence>
<dbReference type="Pfam" id="PF00672">
    <property type="entry name" value="HAMP"/>
    <property type="match status" value="1"/>
</dbReference>
<evidence type="ECO:0000313" key="10">
    <source>
        <dbReference type="EMBL" id="MDR6244387.1"/>
    </source>
</evidence>
<organism evidence="10 11">
    <name type="scientific">Paenibacillus hunanensis</name>
    <dbReference type="NCBI Taxonomy" id="539262"/>
    <lineage>
        <taxon>Bacteria</taxon>
        <taxon>Bacillati</taxon>
        <taxon>Bacillota</taxon>
        <taxon>Bacilli</taxon>
        <taxon>Bacillales</taxon>
        <taxon>Paenibacillaceae</taxon>
        <taxon>Paenibacillus</taxon>
    </lineage>
</organism>
<feature type="transmembrane region" description="Helical" evidence="7">
    <location>
        <begin position="195"/>
        <end position="217"/>
    </location>
</feature>
<evidence type="ECO:0000259" key="8">
    <source>
        <dbReference type="PROSITE" id="PS50111"/>
    </source>
</evidence>
<protein>
    <submittedName>
        <fullName evidence="10">Methyl-accepting chemotaxis protein</fullName>
    </submittedName>
</protein>
<evidence type="ECO:0000256" key="5">
    <source>
        <dbReference type="ARBA" id="ARBA00029447"/>
    </source>
</evidence>
<dbReference type="SMART" id="SM00283">
    <property type="entry name" value="MA"/>
    <property type="match status" value="1"/>
</dbReference>
<keyword evidence="7" id="KW-1133">Transmembrane helix</keyword>
<dbReference type="Gene3D" id="1.10.287.950">
    <property type="entry name" value="Methyl-accepting chemotaxis protein"/>
    <property type="match status" value="1"/>
</dbReference>
<gene>
    <name evidence="10" type="ORF">JOC58_002280</name>
</gene>
<dbReference type="InterPro" id="IPR003660">
    <property type="entry name" value="HAMP_dom"/>
</dbReference>
<evidence type="ECO:0000256" key="7">
    <source>
        <dbReference type="SAM" id="Phobius"/>
    </source>
</evidence>
<evidence type="ECO:0000256" key="1">
    <source>
        <dbReference type="ARBA" id="ARBA00004236"/>
    </source>
</evidence>
<name>A0ABU1J0A2_9BACL</name>
<proteinExistence type="inferred from homology"/>
<evidence type="ECO:0000256" key="3">
    <source>
        <dbReference type="ARBA" id="ARBA00023136"/>
    </source>
</evidence>
<evidence type="ECO:0000256" key="6">
    <source>
        <dbReference type="PROSITE-ProRule" id="PRU00284"/>
    </source>
</evidence>
<keyword evidence="7" id="KW-0812">Transmembrane</keyword>
<evidence type="ECO:0000259" key="9">
    <source>
        <dbReference type="PROSITE" id="PS50885"/>
    </source>
</evidence>
<dbReference type="InterPro" id="IPR004090">
    <property type="entry name" value="Chemotax_Me-accpt_rcpt"/>
</dbReference>
<dbReference type="EMBL" id="JAVDQH010000008">
    <property type="protein sequence ID" value="MDR6244387.1"/>
    <property type="molecule type" value="Genomic_DNA"/>
</dbReference>
<dbReference type="SUPFAM" id="SSF103190">
    <property type="entry name" value="Sensory domain-like"/>
    <property type="match status" value="1"/>
</dbReference>
<keyword evidence="3 7" id="KW-0472">Membrane</keyword>
<keyword evidence="2" id="KW-1003">Cell membrane</keyword>
<feature type="domain" description="Methyl-accepting transducer" evidence="8">
    <location>
        <begin position="298"/>
        <end position="534"/>
    </location>
</feature>
<dbReference type="PANTHER" id="PTHR32089:SF112">
    <property type="entry name" value="LYSOZYME-LIKE PROTEIN-RELATED"/>
    <property type="match status" value="1"/>
</dbReference>
<dbReference type="PROSITE" id="PS50111">
    <property type="entry name" value="CHEMOTAXIS_TRANSDUC_2"/>
    <property type="match status" value="1"/>
</dbReference>
<dbReference type="SUPFAM" id="SSF58104">
    <property type="entry name" value="Methyl-accepting chemotaxis protein (MCP) signaling domain"/>
    <property type="match status" value="1"/>
</dbReference>
<comment type="subcellular location">
    <subcellularLocation>
        <location evidence="1">Cell membrane</location>
    </subcellularLocation>
</comment>
<dbReference type="InterPro" id="IPR029151">
    <property type="entry name" value="Sensor-like_sf"/>
</dbReference>
<dbReference type="Gene3D" id="6.10.340.10">
    <property type="match status" value="1"/>
</dbReference>
<accession>A0ABU1J0A2</accession>
<comment type="caution">
    <text evidence="10">The sequence shown here is derived from an EMBL/GenBank/DDBJ whole genome shotgun (WGS) entry which is preliminary data.</text>
</comment>
<dbReference type="Proteomes" id="UP001185028">
    <property type="component" value="Unassembled WGS sequence"/>
</dbReference>
<dbReference type="PRINTS" id="PR00260">
    <property type="entry name" value="CHEMTRNSDUCR"/>
</dbReference>
<dbReference type="PANTHER" id="PTHR32089">
    <property type="entry name" value="METHYL-ACCEPTING CHEMOTAXIS PROTEIN MCPB"/>
    <property type="match status" value="1"/>
</dbReference>
<evidence type="ECO:0000256" key="4">
    <source>
        <dbReference type="ARBA" id="ARBA00023224"/>
    </source>
</evidence>
<feature type="transmembrane region" description="Helical" evidence="7">
    <location>
        <begin position="9"/>
        <end position="31"/>
    </location>
</feature>
<keyword evidence="11" id="KW-1185">Reference proteome</keyword>
<dbReference type="CDD" id="cd11386">
    <property type="entry name" value="MCP_signal"/>
    <property type="match status" value="1"/>
</dbReference>
<dbReference type="RefSeq" id="WP_188773797.1">
    <property type="nucleotide sequence ID" value="NZ_BMMB01000001.1"/>
</dbReference>
<keyword evidence="4 6" id="KW-0807">Transducer</keyword>